<dbReference type="Pfam" id="PF00651">
    <property type="entry name" value="BTB"/>
    <property type="match status" value="1"/>
</dbReference>
<keyword evidence="4" id="KW-1185">Reference proteome</keyword>
<feature type="region of interest" description="Disordered" evidence="1">
    <location>
        <begin position="1"/>
        <end position="51"/>
    </location>
</feature>
<dbReference type="InterPro" id="IPR011333">
    <property type="entry name" value="SKP1/BTB/POZ_sf"/>
</dbReference>
<dbReference type="Proteomes" id="UP000759131">
    <property type="component" value="Unassembled WGS sequence"/>
</dbReference>
<name>A0A7R9L7H4_9ACAR</name>
<dbReference type="Gene3D" id="1.10.2020.20">
    <property type="match status" value="1"/>
</dbReference>
<gene>
    <name evidence="3" type="ORF">OSB1V03_LOCUS16660</name>
</gene>
<sequence>MADNGSQEEDNQSIDASVGDSDEEMSQQMDSHSDDSEGDDNEIGGDGQSGLTFSFEDIAQQTSFDLEDRYPELWYYLNKSESDFNLIVNGKSLPANRRLLMERSVVFREMATKCPKMNGLNCHGVTVGAVETTLRFMLTEQLVFDDDSDLRVIADALCFARSFRVNRLVDAIGRHLVPIISAETIEKIAEMAFKNRIPGLKDAIDNRLDELLTVNNVLSISRFSHESEPPSDRFVSTLRSFLVTNYEQMKTKEWKELRALNASTKDLWLEVMLEMSKSDVPLAQDVHTIHCLSSDELRPLLTDDRFLCRVRQSLPASTSSGLSPANDLSAAIRSRQLGPVVQEFGLGQECVDAANAGDVEDFANAYKKLKKNSKKSNPEVSQDSEPNEKRRRKRSTQSK</sequence>
<dbReference type="Gene3D" id="3.30.710.10">
    <property type="entry name" value="Potassium Channel Kv1.1, Chain A"/>
    <property type="match status" value="1"/>
</dbReference>
<feature type="compositionally biased region" description="Acidic residues" evidence="1">
    <location>
        <begin position="1"/>
        <end position="12"/>
    </location>
</feature>
<dbReference type="AlphaFoldDB" id="A0A7R9L7H4"/>
<dbReference type="SMART" id="SM00225">
    <property type="entry name" value="BTB"/>
    <property type="match status" value="1"/>
</dbReference>
<dbReference type="InterPro" id="IPR000210">
    <property type="entry name" value="BTB/POZ_dom"/>
</dbReference>
<feature type="region of interest" description="Disordered" evidence="1">
    <location>
        <begin position="368"/>
        <end position="399"/>
    </location>
</feature>
<evidence type="ECO:0000313" key="3">
    <source>
        <dbReference type="EMBL" id="CAD7636507.1"/>
    </source>
</evidence>
<dbReference type="CDD" id="cd18186">
    <property type="entry name" value="BTB_POZ_ZBTB_KLHL-like"/>
    <property type="match status" value="1"/>
</dbReference>
<dbReference type="EMBL" id="CAJPIZ010018825">
    <property type="protein sequence ID" value="CAG2116701.1"/>
    <property type="molecule type" value="Genomic_DNA"/>
</dbReference>
<dbReference type="OrthoDB" id="340431at2759"/>
<reference evidence="3" key="1">
    <citation type="submission" date="2020-11" db="EMBL/GenBank/DDBJ databases">
        <authorList>
            <person name="Tran Van P."/>
        </authorList>
    </citation>
    <scope>NUCLEOTIDE SEQUENCE</scope>
</reference>
<dbReference type="InterPro" id="IPR038108">
    <property type="entry name" value="RPN13_DEUBAD_sf"/>
</dbReference>
<dbReference type="PROSITE" id="PS50097">
    <property type="entry name" value="BTB"/>
    <property type="match status" value="1"/>
</dbReference>
<evidence type="ECO:0000313" key="4">
    <source>
        <dbReference type="Proteomes" id="UP000759131"/>
    </source>
</evidence>
<evidence type="ECO:0000256" key="1">
    <source>
        <dbReference type="SAM" id="MobiDB-lite"/>
    </source>
</evidence>
<dbReference type="EMBL" id="OC873400">
    <property type="protein sequence ID" value="CAD7636507.1"/>
    <property type="molecule type" value="Genomic_DNA"/>
</dbReference>
<protein>
    <recommendedName>
        <fullName evidence="2">BTB domain-containing protein</fullName>
    </recommendedName>
</protein>
<feature type="domain" description="BTB" evidence="2">
    <location>
        <begin position="82"/>
        <end position="146"/>
    </location>
</feature>
<accession>A0A7R9L7H4</accession>
<feature type="compositionally biased region" description="Basic residues" evidence="1">
    <location>
        <begin position="389"/>
        <end position="399"/>
    </location>
</feature>
<evidence type="ECO:0000259" key="2">
    <source>
        <dbReference type="PROSITE" id="PS50097"/>
    </source>
</evidence>
<dbReference type="SUPFAM" id="SSF54695">
    <property type="entry name" value="POZ domain"/>
    <property type="match status" value="1"/>
</dbReference>
<organism evidence="3">
    <name type="scientific">Medioppia subpectinata</name>
    <dbReference type="NCBI Taxonomy" id="1979941"/>
    <lineage>
        <taxon>Eukaryota</taxon>
        <taxon>Metazoa</taxon>
        <taxon>Ecdysozoa</taxon>
        <taxon>Arthropoda</taxon>
        <taxon>Chelicerata</taxon>
        <taxon>Arachnida</taxon>
        <taxon>Acari</taxon>
        <taxon>Acariformes</taxon>
        <taxon>Sarcoptiformes</taxon>
        <taxon>Oribatida</taxon>
        <taxon>Brachypylina</taxon>
        <taxon>Oppioidea</taxon>
        <taxon>Oppiidae</taxon>
        <taxon>Medioppia</taxon>
    </lineage>
</organism>
<proteinExistence type="predicted"/>